<organism evidence="10 11">
    <name type="scientific">Diabrotica balteata</name>
    <name type="common">Banded cucumber beetle</name>
    <dbReference type="NCBI Taxonomy" id="107213"/>
    <lineage>
        <taxon>Eukaryota</taxon>
        <taxon>Metazoa</taxon>
        <taxon>Ecdysozoa</taxon>
        <taxon>Arthropoda</taxon>
        <taxon>Hexapoda</taxon>
        <taxon>Insecta</taxon>
        <taxon>Pterygota</taxon>
        <taxon>Neoptera</taxon>
        <taxon>Endopterygota</taxon>
        <taxon>Coleoptera</taxon>
        <taxon>Polyphaga</taxon>
        <taxon>Cucujiformia</taxon>
        <taxon>Chrysomeloidea</taxon>
        <taxon>Chrysomelidae</taxon>
        <taxon>Galerucinae</taxon>
        <taxon>Diabroticina</taxon>
        <taxon>Diabroticites</taxon>
        <taxon>Diabrotica</taxon>
    </lineage>
</organism>
<keyword evidence="3" id="KW-0460">Magnesium</keyword>
<dbReference type="InterPro" id="IPR012001">
    <property type="entry name" value="Thiamin_PyroP_enz_TPP-bd_dom"/>
</dbReference>
<dbReference type="InterPro" id="IPR032419">
    <property type="entry name" value="CC2-LZ_dom"/>
</dbReference>
<evidence type="ECO:0000256" key="6">
    <source>
        <dbReference type="SAM" id="Coils"/>
    </source>
</evidence>
<dbReference type="AlphaFoldDB" id="A0A9N9SVS2"/>
<feature type="compositionally biased region" description="Polar residues" evidence="7">
    <location>
        <begin position="467"/>
        <end position="477"/>
    </location>
</feature>
<dbReference type="CDD" id="cd07035">
    <property type="entry name" value="TPP_PYR_POX_like"/>
    <property type="match status" value="1"/>
</dbReference>
<dbReference type="GO" id="GO:0030976">
    <property type="term" value="F:thiamine pyrophosphate binding"/>
    <property type="evidence" value="ECO:0007669"/>
    <property type="project" value="InterPro"/>
</dbReference>
<keyword evidence="2" id="KW-0479">Metal-binding</keyword>
<keyword evidence="4 6" id="KW-0175">Coiled coil</keyword>
<dbReference type="GO" id="GO:0005777">
    <property type="term" value="C:peroxisome"/>
    <property type="evidence" value="ECO:0007669"/>
    <property type="project" value="TreeGrafter"/>
</dbReference>
<reference evidence="10" key="1">
    <citation type="submission" date="2022-01" db="EMBL/GenBank/DDBJ databases">
        <authorList>
            <person name="King R."/>
        </authorList>
    </citation>
    <scope>NUCLEOTIDE SEQUENCE</scope>
</reference>
<evidence type="ECO:0000256" key="7">
    <source>
        <dbReference type="SAM" id="MobiDB-lite"/>
    </source>
</evidence>
<evidence type="ECO:0000256" key="5">
    <source>
        <dbReference type="ARBA" id="ARBA00023239"/>
    </source>
</evidence>
<feature type="domain" description="NF-kappa-B essential modulator NEMO CC2-LZ" evidence="9">
    <location>
        <begin position="452"/>
        <end position="538"/>
    </location>
</feature>
<dbReference type="PANTHER" id="PTHR43710:SF2">
    <property type="entry name" value="2-HYDROXYACYL-COA LYASE 1"/>
    <property type="match status" value="1"/>
</dbReference>
<evidence type="ECO:0000256" key="2">
    <source>
        <dbReference type="ARBA" id="ARBA00022723"/>
    </source>
</evidence>
<name>A0A9N9SVS2_DIABA</name>
<dbReference type="InterPro" id="IPR029061">
    <property type="entry name" value="THDP-binding"/>
</dbReference>
<dbReference type="SUPFAM" id="SSF52518">
    <property type="entry name" value="Thiamin diphosphate-binding fold (THDP-binding)"/>
    <property type="match status" value="1"/>
</dbReference>
<feature type="region of interest" description="Disordered" evidence="7">
    <location>
        <begin position="550"/>
        <end position="576"/>
    </location>
</feature>
<feature type="coiled-coil region" evidence="6">
    <location>
        <begin position="281"/>
        <end position="398"/>
    </location>
</feature>
<accession>A0A9N9SVS2</accession>
<evidence type="ECO:0000259" key="8">
    <source>
        <dbReference type="Pfam" id="PF02776"/>
    </source>
</evidence>
<keyword evidence="11" id="KW-1185">Reference proteome</keyword>
<dbReference type="Proteomes" id="UP001153709">
    <property type="component" value="Chromosome 4"/>
</dbReference>
<dbReference type="GO" id="GO:0046872">
    <property type="term" value="F:metal ion binding"/>
    <property type="evidence" value="ECO:0007669"/>
    <property type="project" value="UniProtKB-KW"/>
</dbReference>
<feature type="compositionally biased region" description="Basic and acidic residues" evidence="7">
    <location>
        <begin position="478"/>
        <end position="487"/>
    </location>
</feature>
<feature type="compositionally biased region" description="Polar residues" evidence="7">
    <location>
        <begin position="566"/>
        <end position="575"/>
    </location>
</feature>
<dbReference type="Gene3D" id="1.20.5.390">
    <property type="entry name" value="L1 transposable element, trimerization domain"/>
    <property type="match status" value="1"/>
</dbReference>
<dbReference type="Pfam" id="PF16516">
    <property type="entry name" value="CC2-LZ"/>
    <property type="match status" value="1"/>
</dbReference>
<dbReference type="GO" id="GO:0016829">
    <property type="term" value="F:lyase activity"/>
    <property type="evidence" value="ECO:0007669"/>
    <property type="project" value="UniProtKB-KW"/>
</dbReference>
<dbReference type="OrthoDB" id="6343844at2759"/>
<evidence type="ECO:0000313" key="10">
    <source>
        <dbReference type="EMBL" id="CAG9833204.1"/>
    </source>
</evidence>
<protein>
    <submittedName>
        <fullName evidence="10">Uncharacterized protein</fullName>
    </submittedName>
</protein>
<evidence type="ECO:0000256" key="3">
    <source>
        <dbReference type="ARBA" id="ARBA00022842"/>
    </source>
</evidence>
<feature type="coiled-coil region" evidence="6">
    <location>
        <begin position="506"/>
        <end position="547"/>
    </location>
</feature>
<comment type="cofactor">
    <cofactor evidence="1">
        <name>thiamine diphosphate</name>
        <dbReference type="ChEBI" id="CHEBI:58937"/>
    </cofactor>
</comment>
<keyword evidence="5" id="KW-0456">Lyase</keyword>
<dbReference type="Gene3D" id="1.20.5.990">
    <property type="entry name" value="Nemo cc2-lz domain - 1d5 darpin complex"/>
    <property type="match status" value="1"/>
</dbReference>
<dbReference type="PANTHER" id="PTHR43710">
    <property type="entry name" value="2-HYDROXYACYL-COA LYASE"/>
    <property type="match status" value="1"/>
</dbReference>
<evidence type="ECO:0000259" key="9">
    <source>
        <dbReference type="Pfam" id="PF16516"/>
    </source>
</evidence>
<dbReference type="Gene3D" id="3.40.50.970">
    <property type="match status" value="1"/>
</dbReference>
<evidence type="ECO:0000313" key="11">
    <source>
        <dbReference type="Proteomes" id="UP001153709"/>
    </source>
</evidence>
<dbReference type="GO" id="GO:0001561">
    <property type="term" value="P:fatty acid alpha-oxidation"/>
    <property type="evidence" value="ECO:0007669"/>
    <property type="project" value="TreeGrafter"/>
</dbReference>
<feature type="region of interest" description="Disordered" evidence="7">
    <location>
        <begin position="466"/>
        <end position="487"/>
    </location>
</feature>
<evidence type="ECO:0000256" key="1">
    <source>
        <dbReference type="ARBA" id="ARBA00001964"/>
    </source>
</evidence>
<dbReference type="InterPro" id="IPR045025">
    <property type="entry name" value="HACL1-like"/>
</dbReference>
<dbReference type="EMBL" id="OU898279">
    <property type="protein sequence ID" value="CAG9833204.1"/>
    <property type="molecule type" value="Genomic_DNA"/>
</dbReference>
<sequence>MGDLDGNTVLAQALKKQGIEYVFGIIGYPVIELSMALQMADIHYIGMRNEQAACYAAQAIGYLTGNPGAVLVVSGPGLLHTFGGLANAQINCWPVLVLGGSAPQDHEGIGGFQECNQPCPLTTLDSDEESFVVLGQSIPDASTELYPEPIGLSVIAEAKRLINSELEAIDQAKNNDEKKVSLESNKDAFKLSLCKMDTSKNFPMTNIEKGVESSSVISIASFTPDMSSEEVQKKIAHIIDENIRLKDTVLQNNLSLKSQYERIVAWQEDVQKVHQAHKDKLLEAKTFLETLRREKDNLKRELTKAIELNDNYACQIVELKKRLDEKDNQRYDDSIKESQLKDQEKKISDLELQLNNMSIEKKQDEEQKNMVSKLQAHLNEIIEERNSANIKMEELRAELFSKTQREESLHMTITSLKSQMEALAPAEEVKTLRTQLGETQNALTRMEATRSRAYSQVRELTDELSEVRSQLESLKSQTQERSRDSELDHEEMCVLKMQMDVYKTDFEEERRAREVIKGEKDRLEEDLQNIQRRNQQLQEEIELLRREGNNFVIPPRPSPPRVEQIRQPSAPSPSRNELLRCPKCNFAFNDLAHLETHVYRCLDMELS</sequence>
<gene>
    <name evidence="10" type="ORF">DIABBA_LOCUS6619</name>
</gene>
<proteinExistence type="predicted"/>
<evidence type="ECO:0000256" key="4">
    <source>
        <dbReference type="ARBA" id="ARBA00023054"/>
    </source>
</evidence>
<feature type="domain" description="Thiamine pyrophosphate enzyme N-terminal TPP-binding" evidence="8">
    <location>
        <begin position="6"/>
        <end position="117"/>
    </location>
</feature>
<dbReference type="Pfam" id="PF02776">
    <property type="entry name" value="TPP_enzyme_N"/>
    <property type="match status" value="1"/>
</dbReference>